<dbReference type="PANTHER" id="PTHR24052:SF12">
    <property type="entry name" value="PLATELET ENDOTHELIAL AGGREGATION RECEPTOR 1"/>
    <property type="match status" value="1"/>
</dbReference>
<reference evidence="13" key="3">
    <citation type="submission" date="2025-09" db="UniProtKB">
        <authorList>
            <consortium name="Ensembl"/>
        </authorList>
    </citation>
    <scope>IDENTIFICATION</scope>
</reference>
<dbReference type="PANTHER" id="PTHR24052">
    <property type="entry name" value="DELTA-RELATED"/>
    <property type="match status" value="1"/>
</dbReference>
<keyword evidence="14" id="KW-1185">Reference proteome</keyword>
<evidence type="ECO:0000256" key="6">
    <source>
        <dbReference type="ARBA" id="ARBA00022729"/>
    </source>
</evidence>
<dbReference type="GO" id="GO:0005886">
    <property type="term" value="C:plasma membrane"/>
    <property type="evidence" value="ECO:0007669"/>
    <property type="project" value="UniProtKB-SubCell"/>
</dbReference>
<reference evidence="13" key="1">
    <citation type="submission" date="2020-10" db="EMBL/GenBank/DDBJ databases">
        <title>Catharus ustulatus (Swainson's thrush) genome, bCatUst1, primary haplotype v2.</title>
        <authorList>
            <person name="Delmore K."/>
            <person name="Vafadar M."/>
            <person name="Formenti G."/>
            <person name="Chow W."/>
            <person name="Pelan S."/>
            <person name="Howe K."/>
            <person name="Rhie A."/>
            <person name="Mountcastle J."/>
            <person name="Haase B."/>
            <person name="Fedrigo O."/>
            <person name="Jarvis E.D."/>
        </authorList>
    </citation>
    <scope>NUCLEOTIDE SEQUENCE [LARGE SCALE GENOMIC DNA]</scope>
</reference>
<dbReference type="Gene3D" id="2.170.300.10">
    <property type="entry name" value="Tie2 ligand-binding domain superfamily"/>
    <property type="match status" value="1"/>
</dbReference>
<dbReference type="PROSITE" id="PS51041">
    <property type="entry name" value="EMI"/>
    <property type="match status" value="1"/>
</dbReference>
<keyword evidence="6" id="KW-0732">Signal</keyword>
<keyword evidence="3" id="KW-1003">Cell membrane</keyword>
<reference evidence="13" key="2">
    <citation type="submission" date="2025-08" db="UniProtKB">
        <authorList>
            <consortium name="Ensembl"/>
        </authorList>
    </citation>
    <scope>IDENTIFICATION</scope>
</reference>
<dbReference type="AlphaFoldDB" id="A0A8C3UAV0"/>
<dbReference type="FunFam" id="2.10.25.10:FF:000114">
    <property type="entry name" value="Multiple epidermal growth factor-like domains protein 11"/>
    <property type="match status" value="1"/>
</dbReference>
<evidence type="ECO:0000256" key="2">
    <source>
        <dbReference type="ARBA" id="ARBA00004236"/>
    </source>
</evidence>
<dbReference type="Pfam" id="PF23301">
    <property type="entry name" value="EGF_PEAR1L"/>
    <property type="match status" value="1"/>
</dbReference>
<evidence type="ECO:0000256" key="9">
    <source>
        <dbReference type="ARBA" id="ARBA00023136"/>
    </source>
</evidence>
<organism evidence="13 14">
    <name type="scientific">Catharus ustulatus</name>
    <name type="common">Russet-backed thrush</name>
    <name type="synonym">Hylocichla ustulatus</name>
    <dbReference type="NCBI Taxonomy" id="91951"/>
    <lineage>
        <taxon>Eukaryota</taxon>
        <taxon>Metazoa</taxon>
        <taxon>Chordata</taxon>
        <taxon>Craniata</taxon>
        <taxon>Vertebrata</taxon>
        <taxon>Euteleostomi</taxon>
        <taxon>Archelosauria</taxon>
        <taxon>Archosauria</taxon>
        <taxon>Dinosauria</taxon>
        <taxon>Saurischia</taxon>
        <taxon>Theropoda</taxon>
        <taxon>Coelurosauria</taxon>
        <taxon>Aves</taxon>
        <taxon>Neognathae</taxon>
        <taxon>Neoaves</taxon>
        <taxon>Telluraves</taxon>
        <taxon>Australaves</taxon>
        <taxon>Passeriformes</taxon>
        <taxon>Turdidae</taxon>
        <taxon>Catharus</taxon>
    </lineage>
</organism>
<protein>
    <recommendedName>
        <fullName evidence="12">EMI domain-containing protein</fullName>
    </recommendedName>
</protein>
<dbReference type="InterPro" id="IPR011489">
    <property type="entry name" value="EMI_domain"/>
</dbReference>
<evidence type="ECO:0000256" key="7">
    <source>
        <dbReference type="ARBA" id="ARBA00022737"/>
    </source>
</evidence>
<keyword evidence="8" id="KW-1133">Transmembrane helix</keyword>
<evidence type="ECO:0000256" key="10">
    <source>
        <dbReference type="ARBA" id="ARBA00023157"/>
    </source>
</evidence>
<keyword evidence="11" id="KW-0325">Glycoprotein</keyword>
<keyword evidence="7" id="KW-0677">Repeat</keyword>
<dbReference type="InterPro" id="IPR057138">
    <property type="entry name" value="EGF_PEAR1L-like"/>
</dbReference>
<dbReference type="Proteomes" id="UP000694563">
    <property type="component" value="Chromosome 30"/>
</dbReference>
<evidence type="ECO:0000256" key="8">
    <source>
        <dbReference type="ARBA" id="ARBA00022989"/>
    </source>
</evidence>
<evidence type="ECO:0000256" key="5">
    <source>
        <dbReference type="ARBA" id="ARBA00022692"/>
    </source>
</evidence>
<evidence type="ECO:0000313" key="14">
    <source>
        <dbReference type="Proteomes" id="UP000694563"/>
    </source>
</evidence>
<evidence type="ECO:0000256" key="11">
    <source>
        <dbReference type="ARBA" id="ARBA00023180"/>
    </source>
</evidence>
<evidence type="ECO:0000256" key="3">
    <source>
        <dbReference type="ARBA" id="ARBA00022475"/>
    </source>
</evidence>
<dbReference type="Ensembl" id="ENSCUST00005011011.1">
    <property type="protein sequence ID" value="ENSCUSP00005010564.1"/>
    <property type="gene ID" value="ENSCUSG00005006779.1"/>
</dbReference>
<dbReference type="FunFam" id="2.170.300.10:FF:000041">
    <property type="entry name" value="Tyrosine protein kinase receptor tie-1, putative"/>
    <property type="match status" value="1"/>
</dbReference>
<comment type="subcellular location">
    <subcellularLocation>
        <location evidence="2">Cell membrane</location>
    </subcellularLocation>
    <subcellularLocation>
        <location evidence="1">Membrane</location>
        <topology evidence="1">Single-pass membrane protein</topology>
    </subcellularLocation>
</comment>
<dbReference type="PRINTS" id="PR00011">
    <property type="entry name" value="EGFLAMININ"/>
</dbReference>
<keyword evidence="10" id="KW-1015">Disulfide bond</keyword>
<dbReference type="InterPro" id="IPR052485">
    <property type="entry name" value="MEGF_diff_regulators"/>
</dbReference>
<keyword evidence="4" id="KW-0245">EGF-like domain</keyword>
<dbReference type="InterPro" id="IPR000742">
    <property type="entry name" value="EGF"/>
</dbReference>
<accession>A0A8C3UAV0</accession>
<sequence length="242" mass="25934">MEECKASPAGRSDVELGPGAVGGERECAEAQGEAVVSPCRMLLRAAVLAVHAGLLAALRPGDPNVCSQGCWEGCPSAGCPQGRGEEEHCPPWWHRVVYRTEYRQAIRTDYRRRYQCCQGYYESRDSCVPHCSQECVHGRCVAPELCQCEPGWRGPSCSSKCDEQSWGPDCGQRCQCHHGAPCDPLTGVCSCPPGFTDPLCRQPCPPGTYGQGCHLSCPCHHQAPCNASTGACLCPPGLSGPL</sequence>
<feature type="domain" description="EMI" evidence="12">
    <location>
        <begin position="1"/>
        <end position="129"/>
    </location>
</feature>
<dbReference type="SMART" id="SM00181">
    <property type="entry name" value="EGF"/>
    <property type="match status" value="2"/>
</dbReference>
<evidence type="ECO:0000313" key="13">
    <source>
        <dbReference type="Ensembl" id="ENSCUSP00005010564.1"/>
    </source>
</evidence>
<evidence type="ECO:0000259" key="12">
    <source>
        <dbReference type="PROSITE" id="PS51041"/>
    </source>
</evidence>
<evidence type="ECO:0000256" key="4">
    <source>
        <dbReference type="ARBA" id="ARBA00022536"/>
    </source>
</evidence>
<dbReference type="PROSITE" id="PS00022">
    <property type="entry name" value="EGF_1"/>
    <property type="match status" value="1"/>
</dbReference>
<proteinExistence type="predicted"/>
<name>A0A8C3UAV0_CATUS</name>
<evidence type="ECO:0000256" key="1">
    <source>
        <dbReference type="ARBA" id="ARBA00004167"/>
    </source>
</evidence>
<keyword evidence="5" id="KW-0812">Transmembrane</keyword>
<keyword evidence="9" id="KW-0472">Membrane</keyword>